<keyword evidence="1" id="KW-0812">Transmembrane</keyword>
<feature type="domain" description="Amidase" evidence="2">
    <location>
        <begin position="82"/>
        <end position="364"/>
    </location>
</feature>
<keyword evidence="4" id="KW-1185">Reference proteome</keyword>
<reference evidence="4" key="1">
    <citation type="journal article" date="2013" name="New Phytol.">
        <title>Comparative genomic and transcriptomic analyses reveal the hemibiotrophic stage shift of Colletotrichum fungi.</title>
        <authorList>
            <person name="Gan P."/>
            <person name="Ikeda K."/>
            <person name="Irieda H."/>
            <person name="Narusaka M."/>
            <person name="O'Connell R.J."/>
            <person name="Narusaka Y."/>
            <person name="Takano Y."/>
            <person name="Kubo Y."/>
            <person name="Shirasu K."/>
        </authorList>
    </citation>
    <scope>NUCLEOTIDE SEQUENCE [LARGE SCALE GENOMIC DNA]</scope>
    <source>
        <strain evidence="4">104-T / ATCC 96160 / CBS 514.97 / LARS 414 / MAFF 240422</strain>
    </source>
</reference>
<feature type="transmembrane region" description="Helical" evidence="1">
    <location>
        <begin position="747"/>
        <end position="770"/>
    </location>
</feature>
<evidence type="ECO:0000259" key="2">
    <source>
        <dbReference type="Pfam" id="PF01425"/>
    </source>
</evidence>
<dbReference type="Gene3D" id="3.90.1300.10">
    <property type="entry name" value="Amidase signature (AS) domain"/>
    <property type="match status" value="1"/>
</dbReference>
<keyword evidence="1" id="KW-1133">Transmembrane helix</keyword>
<comment type="caution">
    <text evidence="3">The sequence shown here is derived from an EMBL/GenBank/DDBJ whole genome shotgun (WGS) entry which is preliminary data.</text>
</comment>
<dbReference type="Proteomes" id="UP000014480">
    <property type="component" value="Unassembled WGS sequence"/>
</dbReference>
<keyword evidence="1" id="KW-0472">Membrane</keyword>
<feature type="transmembrane region" description="Helical" evidence="1">
    <location>
        <begin position="886"/>
        <end position="905"/>
    </location>
</feature>
<proteinExistence type="predicted"/>
<dbReference type="InterPro" id="IPR036928">
    <property type="entry name" value="AS_sf"/>
</dbReference>
<dbReference type="PANTHER" id="PTHR42678">
    <property type="entry name" value="AMIDASE"/>
    <property type="match status" value="1"/>
</dbReference>
<dbReference type="EMBL" id="AMCV02000005">
    <property type="protein sequence ID" value="TDZ24270.1"/>
    <property type="molecule type" value="Genomic_DNA"/>
</dbReference>
<name>A0A484G2F0_COLOR</name>
<dbReference type="Pfam" id="PF01425">
    <property type="entry name" value="Amidase"/>
    <property type="match status" value="1"/>
</dbReference>
<dbReference type="STRING" id="1213857.A0A484G2F0"/>
<protein>
    <submittedName>
        <fullName evidence="3">Amidase</fullName>
    </submittedName>
</protein>
<evidence type="ECO:0000313" key="4">
    <source>
        <dbReference type="Proteomes" id="UP000014480"/>
    </source>
</evidence>
<dbReference type="OrthoDB" id="566138at2759"/>
<dbReference type="AlphaFoldDB" id="A0A484G2F0"/>
<dbReference type="PANTHER" id="PTHR42678:SF37">
    <property type="entry name" value="AMIDASE C869.01-RELATED"/>
    <property type="match status" value="1"/>
</dbReference>
<evidence type="ECO:0000256" key="1">
    <source>
        <dbReference type="SAM" id="Phobius"/>
    </source>
</evidence>
<reference evidence="4" key="2">
    <citation type="journal article" date="2019" name="Mol. Plant Microbe Interact.">
        <title>Genome sequence resources for four phytopathogenic fungi from the Colletotrichum orbiculare species complex.</title>
        <authorList>
            <person name="Gan P."/>
            <person name="Tsushima A."/>
            <person name="Narusaka M."/>
            <person name="Narusaka Y."/>
            <person name="Takano Y."/>
            <person name="Kubo Y."/>
            <person name="Shirasu K."/>
        </authorList>
    </citation>
    <scope>GENOME REANNOTATION</scope>
    <source>
        <strain evidence="4">104-T / ATCC 96160 / CBS 514.97 / LARS 414 / MAFF 240422</strain>
    </source>
</reference>
<sequence>MYISWTWQLVAAGLRVEALSTSNYSRPSNSSQEIPSVFPLLEDADTTNIFPMPACGSFDLHEATIDQMQAAMEAGTLSSQQLVGCYIQRTYQTQEYIHSLLQLNPDVFRIAARMDAERRAGTVRGPLHGIPFTVKDNMATRDGMETTAGSWALVGSVAPRDAHVVARLRDAGAVLLGKAALSEWADMRSSNYSEGYSARGGQCRSPYNLTLTPGGSSTGSAVGVAANAVAFSLGTETDGSVINPAMRNCVVGFKPTVGLTSRAGVIPESEHQDTVGTFGRTVRDAVYALDAIYGVDPRDNYTLAQESKTPQGGYAQFLSTKDSLKDAVFGLPWNSFWVHADDEQKAVLADLVAFLRSAGATIVNNTEIADYETIVSPDGWDWDYGTTRGYGNESEYTVVKVDFYNNIKTYLAELENTDVRSLEDIVQFNLDNDGSEGGNPWPLGIPAFYSGQDGFLASLESKGIKDENYTQALEFTQRSTKDGIDAALVSTNGAKLSGLLVPPDVGQTYQIAAQAGYPMITLPVGVHSNSGMGFGLAIMQTAWACPKIPTSRKMIPKARVSWTLRLACCLALHPQPVYTVTSGKWLNTLHGGSAVDGRIDDASNGPNADKALRWNSGSLTEAAIDDGLTPYDRACTGKNEFSFSTSYYRAWDQLSKDEQPVDAAPCWRPGAVPIQIQTVDDWESQGCSPGFLCQNNTVNSLPQNFPMGPFEPVVCQAGYYCPDTANGKETHICPSGTCPQGSTYELFLIPLVVLVLVDVLMVVGIIMYGLQKRVKDHRQDHQSTMKHRGMGGVKAQITGYEVLQYETDHEMLPMGATYTPNRVDSYGGFQAALEFDHGRLPCTWLTVEVEAHVTSVVDCLELSHVRDSLVGTVGRPVVSGGQRKRVSIGMALAALAVAGFLLGLAEHPEKGVLSTGTFNGPYAVLSAAVDLKSAPELALLSGAAPPLAKAREWRAEWLWRASPRRLARRGVLWAARVAVCVPFRRRRGGRADGVPCALVVAEHGHAGGHWDGVQDDCVLEPLGSRAPEAEMMTYVYTVYQV</sequence>
<dbReference type="InterPro" id="IPR023631">
    <property type="entry name" value="Amidase_dom"/>
</dbReference>
<evidence type="ECO:0000313" key="3">
    <source>
        <dbReference type="EMBL" id="TDZ24270.1"/>
    </source>
</evidence>
<gene>
    <name evidence="3" type="ORF">Cob_v003482</name>
</gene>
<organism evidence="3 4">
    <name type="scientific">Colletotrichum orbiculare (strain 104-T / ATCC 96160 / CBS 514.97 / LARS 414 / MAFF 240422)</name>
    <name type="common">Cucumber anthracnose fungus</name>
    <name type="synonym">Colletotrichum lagenarium</name>
    <dbReference type="NCBI Taxonomy" id="1213857"/>
    <lineage>
        <taxon>Eukaryota</taxon>
        <taxon>Fungi</taxon>
        <taxon>Dikarya</taxon>
        <taxon>Ascomycota</taxon>
        <taxon>Pezizomycotina</taxon>
        <taxon>Sordariomycetes</taxon>
        <taxon>Hypocreomycetidae</taxon>
        <taxon>Glomerellales</taxon>
        <taxon>Glomerellaceae</taxon>
        <taxon>Colletotrichum</taxon>
        <taxon>Colletotrichum orbiculare species complex</taxon>
    </lineage>
</organism>
<accession>A0A484G2F0</accession>
<dbReference type="SUPFAM" id="SSF75304">
    <property type="entry name" value="Amidase signature (AS) enzymes"/>
    <property type="match status" value="1"/>
</dbReference>